<feature type="transmembrane region" description="Helical" evidence="1">
    <location>
        <begin position="278"/>
        <end position="298"/>
    </location>
</feature>
<keyword evidence="4" id="KW-1185">Reference proteome</keyword>
<dbReference type="EMBL" id="QKWP01000779">
    <property type="protein sequence ID" value="RIB14989.1"/>
    <property type="molecule type" value="Genomic_DNA"/>
</dbReference>
<protein>
    <submittedName>
        <fullName evidence="3">Uncharacterized protein</fullName>
    </submittedName>
</protein>
<dbReference type="Proteomes" id="UP000266673">
    <property type="component" value="Unassembled WGS sequence"/>
</dbReference>
<dbReference type="AlphaFoldDB" id="A0A397V1U9"/>
<feature type="signal peptide" evidence="2">
    <location>
        <begin position="1"/>
        <end position="29"/>
    </location>
</feature>
<keyword evidence="1" id="KW-1133">Transmembrane helix</keyword>
<feature type="transmembrane region" description="Helical" evidence="1">
    <location>
        <begin position="165"/>
        <end position="186"/>
    </location>
</feature>
<gene>
    <name evidence="3" type="ORF">C2G38_1610508</name>
</gene>
<dbReference type="OrthoDB" id="2327125at2759"/>
<evidence type="ECO:0000256" key="2">
    <source>
        <dbReference type="SAM" id="SignalP"/>
    </source>
</evidence>
<feature type="transmembrane region" description="Helical" evidence="1">
    <location>
        <begin position="251"/>
        <end position="272"/>
    </location>
</feature>
<evidence type="ECO:0000256" key="1">
    <source>
        <dbReference type="SAM" id="Phobius"/>
    </source>
</evidence>
<feature type="transmembrane region" description="Helical" evidence="1">
    <location>
        <begin position="134"/>
        <end position="153"/>
    </location>
</feature>
<accession>A0A397V1U9</accession>
<feature type="transmembrane region" description="Helical" evidence="1">
    <location>
        <begin position="319"/>
        <end position="340"/>
    </location>
</feature>
<keyword evidence="1" id="KW-0472">Membrane</keyword>
<name>A0A397V1U9_9GLOM</name>
<keyword evidence="1" id="KW-0812">Transmembrane</keyword>
<evidence type="ECO:0000313" key="4">
    <source>
        <dbReference type="Proteomes" id="UP000266673"/>
    </source>
</evidence>
<feature type="transmembrane region" description="Helical" evidence="1">
    <location>
        <begin position="111"/>
        <end position="128"/>
    </location>
</feature>
<keyword evidence="2" id="KW-0732">Signal</keyword>
<feature type="chain" id="PRO_5017478126" evidence="2">
    <location>
        <begin position="30"/>
        <end position="359"/>
    </location>
</feature>
<comment type="caution">
    <text evidence="3">The sequence shown here is derived from an EMBL/GenBank/DDBJ whole genome shotgun (WGS) entry which is preliminary data.</text>
</comment>
<sequence length="359" mass="40612">MMKTGYCSAVFLSLLALVLVLLSFVGVNPEVPKQVPYRFTGYLSWLPKLEGYDDNMLDAATLFNIITMLLSSYYALKWAYNPPTNPKLITRFYSAGDRDATSSPTIDFDRALAIYIVTTLLAGAALFFVGAGKIWVAVGIFHNASEFIILIMLGSGGKIKSSSSTFWPILGFYIFIISITCTLFKFPYDALWFKGQGLCFDWALIIEFTRIYLTTLHELKHGDANDDLNELIENEDDSSHQKSIIHHPQQLLLLIFGSIFHILGNIVFTVFIHSFYAYLAFSFSYCVAYPLYAYYIYLDFHVSSIYPQKRIYLPETPSWKVAAISIFSIALSLLTIRLGLGWPGAQWGPLKLQMEPMEL</sequence>
<evidence type="ECO:0000313" key="3">
    <source>
        <dbReference type="EMBL" id="RIB14989.1"/>
    </source>
</evidence>
<reference evidence="3 4" key="1">
    <citation type="submission" date="2018-06" db="EMBL/GenBank/DDBJ databases">
        <title>Comparative genomics reveals the genomic features of Rhizophagus irregularis, R. cerebriforme, R. diaphanum and Gigaspora rosea, and their symbiotic lifestyle signature.</title>
        <authorList>
            <person name="Morin E."/>
            <person name="San Clemente H."/>
            <person name="Chen E.C.H."/>
            <person name="De La Providencia I."/>
            <person name="Hainaut M."/>
            <person name="Kuo A."/>
            <person name="Kohler A."/>
            <person name="Murat C."/>
            <person name="Tang N."/>
            <person name="Roy S."/>
            <person name="Loubradou J."/>
            <person name="Henrissat B."/>
            <person name="Grigoriev I.V."/>
            <person name="Corradi N."/>
            <person name="Roux C."/>
            <person name="Martin F.M."/>
        </authorList>
    </citation>
    <scope>NUCLEOTIDE SEQUENCE [LARGE SCALE GENOMIC DNA]</scope>
    <source>
        <strain evidence="3 4">DAOM 194757</strain>
    </source>
</reference>
<organism evidence="3 4">
    <name type="scientific">Gigaspora rosea</name>
    <dbReference type="NCBI Taxonomy" id="44941"/>
    <lineage>
        <taxon>Eukaryota</taxon>
        <taxon>Fungi</taxon>
        <taxon>Fungi incertae sedis</taxon>
        <taxon>Mucoromycota</taxon>
        <taxon>Glomeromycotina</taxon>
        <taxon>Glomeromycetes</taxon>
        <taxon>Diversisporales</taxon>
        <taxon>Gigasporaceae</taxon>
        <taxon>Gigaspora</taxon>
    </lineage>
</organism>
<proteinExistence type="predicted"/>